<evidence type="ECO:0000256" key="10">
    <source>
        <dbReference type="ARBA" id="ARBA00023002"/>
    </source>
</evidence>
<dbReference type="InterPro" id="IPR014430">
    <property type="entry name" value="Scs7"/>
</dbReference>
<dbReference type="GO" id="GO:0080132">
    <property type="term" value="F:fatty acid 2-hydroxylase activity"/>
    <property type="evidence" value="ECO:0007669"/>
    <property type="project" value="InterPro"/>
</dbReference>
<evidence type="ECO:0000256" key="7">
    <source>
        <dbReference type="ARBA" id="ARBA00022832"/>
    </source>
</evidence>
<dbReference type="GO" id="GO:0006633">
    <property type="term" value="P:fatty acid biosynthetic process"/>
    <property type="evidence" value="ECO:0007669"/>
    <property type="project" value="UniProtKB-KW"/>
</dbReference>
<dbReference type="EMBL" id="CP047652">
    <property type="protein sequence ID" value="QHI95134.1"/>
    <property type="molecule type" value="Genomic_DNA"/>
</dbReference>
<name>A0A6P1NFB9_9PROT</name>
<keyword evidence="17" id="KW-1185">Reference proteome</keyword>
<evidence type="ECO:0000313" key="17">
    <source>
        <dbReference type="Proteomes" id="UP000463975"/>
    </source>
</evidence>
<keyword evidence="12 14" id="KW-0472">Membrane</keyword>
<feature type="transmembrane region" description="Helical" evidence="14">
    <location>
        <begin position="150"/>
        <end position="168"/>
    </location>
</feature>
<keyword evidence="9 14" id="KW-1133">Transmembrane helix</keyword>
<keyword evidence="8" id="KW-0862">Zinc</keyword>
<comment type="subcellular location">
    <subcellularLocation>
        <location evidence="2">Endoplasmic reticulum membrane</location>
        <topology evidence="2">Multi-pass membrane protein</topology>
    </subcellularLocation>
</comment>
<keyword evidence="7" id="KW-0276">Fatty acid metabolism</keyword>
<keyword evidence="5" id="KW-0479">Metal-binding</keyword>
<comment type="cofactor">
    <cofactor evidence="1">
        <name>Zn(2+)</name>
        <dbReference type="ChEBI" id="CHEBI:29105"/>
    </cofactor>
</comment>
<evidence type="ECO:0000256" key="5">
    <source>
        <dbReference type="ARBA" id="ARBA00022723"/>
    </source>
</evidence>
<proteinExistence type="predicted"/>
<keyword evidence="10" id="KW-0560">Oxidoreductase</keyword>
<dbReference type="GO" id="GO:0005506">
    <property type="term" value="F:iron ion binding"/>
    <property type="evidence" value="ECO:0007669"/>
    <property type="project" value="InterPro"/>
</dbReference>
<keyword evidence="13" id="KW-0275">Fatty acid biosynthesis</keyword>
<dbReference type="PANTHER" id="PTHR12863:SF1">
    <property type="entry name" value="FATTY ACID 2-HYDROXYLASE"/>
    <property type="match status" value="1"/>
</dbReference>
<feature type="transmembrane region" description="Helical" evidence="14">
    <location>
        <begin position="37"/>
        <end position="60"/>
    </location>
</feature>
<feature type="domain" description="Fatty acid hydroxylase" evidence="15">
    <location>
        <begin position="75"/>
        <end position="214"/>
    </location>
</feature>
<evidence type="ECO:0000313" key="16">
    <source>
        <dbReference type="EMBL" id="QHI95134.1"/>
    </source>
</evidence>
<evidence type="ECO:0000256" key="2">
    <source>
        <dbReference type="ARBA" id="ARBA00004477"/>
    </source>
</evidence>
<dbReference type="AlphaFoldDB" id="A0A6P1NFB9"/>
<dbReference type="RefSeq" id="WP_160618212.1">
    <property type="nucleotide sequence ID" value="NZ_CP047652.1"/>
</dbReference>
<reference evidence="16 17" key="1">
    <citation type="submission" date="2020-01" db="EMBL/GenBank/DDBJ databases">
        <title>Genome sequencing of strain KACC 21507.</title>
        <authorList>
            <person name="Heo J."/>
            <person name="Kim S.-J."/>
            <person name="Kim J.-S."/>
            <person name="Hong S.-B."/>
            <person name="Kwon S.-W."/>
        </authorList>
    </citation>
    <scope>NUCLEOTIDE SEQUENCE [LARGE SCALE GENOMIC DNA]</scope>
    <source>
        <strain evidence="16 17">KACC 21507</strain>
    </source>
</reference>
<evidence type="ECO:0000256" key="12">
    <source>
        <dbReference type="ARBA" id="ARBA00023136"/>
    </source>
</evidence>
<dbReference type="GO" id="GO:0016020">
    <property type="term" value="C:membrane"/>
    <property type="evidence" value="ECO:0007669"/>
    <property type="project" value="InterPro"/>
</dbReference>
<evidence type="ECO:0000256" key="3">
    <source>
        <dbReference type="ARBA" id="ARBA00022516"/>
    </source>
</evidence>
<accession>A0A6P1NFB9</accession>
<keyword evidence="3" id="KW-0444">Lipid biosynthesis</keyword>
<dbReference type="Proteomes" id="UP000463975">
    <property type="component" value="Chromosome"/>
</dbReference>
<evidence type="ECO:0000256" key="6">
    <source>
        <dbReference type="ARBA" id="ARBA00022824"/>
    </source>
</evidence>
<keyword evidence="11" id="KW-0443">Lipid metabolism</keyword>
<protein>
    <submittedName>
        <fullName evidence="16">Fatty acid hydroxylase</fullName>
    </submittedName>
</protein>
<sequence>MTDFPSKPAKHEQISRYKKISGKAPPIRIFKRDWMEAFTLISFRTFLTFCIIGECLALYVTYQYSHNWLGCLWRFAVGIIVWEFFEYVMHRYIFHFKSNNPYLQKMVYIFHGNHHIQPNHPLRTIMPLIVTLPVGIIIWSVSIWCGGAGFGSAFFAGFFLGYALYDTIHYATHNFRMKSFPLSWLKKHHLLHHYMTEEHNYAISLPWLDVIFRTLYHPKHRK</sequence>
<evidence type="ECO:0000256" key="9">
    <source>
        <dbReference type="ARBA" id="ARBA00022989"/>
    </source>
</evidence>
<evidence type="ECO:0000256" key="11">
    <source>
        <dbReference type="ARBA" id="ARBA00023098"/>
    </source>
</evidence>
<dbReference type="InterPro" id="IPR006694">
    <property type="entry name" value="Fatty_acid_hydroxylase"/>
</dbReference>
<evidence type="ECO:0000259" key="15">
    <source>
        <dbReference type="Pfam" id="PF04116"/>
    </source>
</evidence>
<dbReference type="PANTHER" id="PTHR12863">
    <property type="entry name" value="FATTY ACID HYDROXYLASE"/>
    <property type="match status" value="1"/>
</dbReference>
<keyword evidence="6" id="KW-0256">Endoplasmic reticulum</keyword>
<dbReference type="Pfam" id="PF04116">
    <property type="entry name" value="FA_hydroxylase"/>
    <property type="match status" value="1"/>
</dbReference>
<dbReference type="KEGG" id="bomb:GT348_01475"/>
<evidence type="ECO:0000256" key="4">
    <source>
        <dbReference type="ARBA" id="ARBA00022692"/>
    </source>
</evidence>
<keyword evidence="4 14" id="KW-0812">Transmembrane</keyword>
<organism evidence="16 17">
    <name type="scientific">Aristophania vespae</name>
    <dbReference type="NCBI Taxonomy" id="2697033"/>
    <lineage>
        <taxon>Bacteria</taxon>
        <taxon>Pseudomonadati</taxon>
        <taxon>Pseudomonadota</taxon>
        <taxon>Alphaproteobacteria</taxon>
        <taxon>Acetobacterales</taxon>
        <taxon>Acetobacteraceae</taxon>
        <taxon>Aristophania</taxon>
    </lineage>
</organism>
<gene>
    <name evidence="16" type="ORF">GT348_01475</name>
</gene>
<feature type="transmembrane region" description="Helical" evidence="14">
    <location>
        <begin position="72"/>
        <end position="89"/>
    </location>
</feature>
<evidence type="ECO:0000256" key="13">
    <source>
        <dbReference type="ARBA" id="ARBA00023160"/>
    </source>
</evidence>
<evidence type="ECO:0000256" key="14">
    <source>
        <dbReference type="SAM" id="Phobius"/>
    </source>
</evidence>
<evidence type="ECO:0000256" key="8">
    <source>
        <dbReference type="ARBA" id="ARBA00022833"/>
    </source>
</evidence>
<feature type="transmembrane region" description="Helical" evidence="14">
    <location>
        <begin position="125"/>
        <end position="144"/>
    </location>
</feature>
<evidence type="ECO:0000256" key="1">
    <source>
        <dbReference type="ARBA" id="ARBA00001947"/>
    </source>
</evidence>